<evidence type="ECO:0000313" key="2">
    <source>
        <dbReference type="Proteomes" id="UP000001025"/>
    </source>
</evidence>
<dbReference type="PROSITE" id="PS51257">
    <property type="entry name" value="PROKAR_LIPOPROTEIN"/>
    <property type="match status" value="1"/>
</dbReference>
<dbReference type="AlphaFoldDB" id="Q7UMI1"/>
<protein>
    <submittedName>
        <fullName evidence="1">Uncharacterized protein</fullName>
    </submittedName>
</protein>
<accession>Q7UMI1</accession>
<gene>
    <name evidence="1" type="ordered locus">RB8818</name>
</gene>
<dbReference type="InParanoid" id="Q7UMI1"/>
<dbReference type="EMBL" id="BX294148">
    <property type="protein sequence ID" value="CAD75936.1"/>
    <property type="molecule type" value="Genomic_DNA"/>
</dbReference>
<organism evidence="1 2">
    <name type="scientific">Rhodopirellula baltica (strain DSM 10527 / NCIMB 13988 / SH1)</name>
    <dbReference type="NCBI Taxonomy" id="243090"/>
    <lineage>
        <taxon>Bacteria</taxon>
        <taxon>Pseudomonadati</taxon>
        <taxon>Planctomycetota</taxon>
        <taxon>Planctomycetia</taxon>
        <taxon>Pirellulales</taxon>
        <taxon>Pirellulaceae</taxon>
        <taxon>Rhodopirellula</taxon>
    </lineage>
</organism>
<name>Q7UMI1_RHOBA</name>
<reference evidence="1 2" key="1">
    <citation type="journal article" date="2003" name="Proc. Natl. Acad. Sci. U.S.A.">
        <title>Complete genome sequence of the marine planctomycete Pirellula sp. strain 1.</title>
        <authorList>
            <person name="Gloeckner F.O."/>
            <person name="Kube M."/>
            <person name="Bauer M."/>
            <person name="Teeling H."/>
            <person name="Lombardot T."/>
            <person name="Ludwig W."/>
            <person name="Gade D."/>
            <person name="Beck A."/>
            <person name="Borzym K."/>
            <person name="Heitmann K."/>
            <person name="Rabus R."/>
            <person name="Schlesner H."/>
            <person name="Amann R."/>
            <person name="Reinhardt R."/>
        </authorList>
    </citation>
    <scope>NUCLEOTIDE SEQUENCE [LARGE SCALE GENOMIC DNA]</scope>
    <source>
        <strain evidence="2">DSM 10527 / NCIMB 13988 / SH1</strain>
    </source>
</reference>
<proteinExistence type="predicted"/>
<evidence type="ECO:0000313" key="1">
    <source>
        <dbReference type="EMBL" id="CAD75936.1"/>
    </source>
</evidence>
<dbReference type="KEGG" id="rba:RB8818"/>
<sequence>MQNEGQRQWLLIVCSASGAGCTKIETVDHGLSSQPHRSRFVTRHIGLLPQKSDDRRSPLN</sequence>
<dbReference type="EnsemblBacteria" id="CAD75936">
    <property type="protein sequence ID" value="CAD75936"/>
    <property type="gene ID" value="RB8818"/>
</dbReference>
<dbReference type="HOGENOM" id="CLU_2938689_0_0_0"/>
<keyword evidence="2" id="KW-1185">Reference proteome</keyword>
<dbReference type="STRING" id="243090.RB8818"/>
<dbReference type="Proteomes" id="UP000001025">
    <property type="component" value="Chromosome"/>
</dbReference>